<accession>A0A2N6JVI1</accession>
<dbReference type="AlphaFoldDB" id="A0A2N6JVI1"/>
<protein>
    <submittedName>
        <fullName evidence="1">Uncharacterized protein</fullName>
    </submittedName>
</protein>
<proteinExistence type="predicted"/>
<dbReference type="EMBL" id="NRQW01000649">
    <property type="protein sequence ID" value="PLZ83369.1"/>
    <property type="molecule type" value="Genomic_DNA"/>
</dbReference>
<keyword evidence="2" id="KW-1185">Reference proteome</keyword>
<evidence type="ECO:0000313" key="2">
    <source>
        <dbReference type="Proteomes" id="UP000235036"/>
    </source>
</evidence>
<evidence type="ECO:0000313" key="1">
    <source>
        <dbReference type="EMBL" id="PLZ83369.1"/>
    </source>
</evidence>
<sequence>MKEREVGIRGNGEMGRKQFKIQPSKIQNLGRGCEECGEWGSQRGLVGFQQRATGVECEENNIVTNDQ</sequence>
<name>A0A2N6JVI1_FISMU</name>
<reference evidence="1 2" key="1">
    <citation type="submission" date="2017-08" db="EMBL/GenBank/DDBJ databases">
        <title>Genomes of Fischerella (Mastigocladus) sp. strains.</title>
        <authorList>
            <person name="Miller S.R."/>
        </authorList>
    </citation>
    <scope>NUCLEOTIDE SEQUENCE [LARGE SCALE GENOMIC DNA]</scope>
    <source>
        <strain evidence="1 2">CCMEE 5323</strain>
    </source>
</reference>
<dbReference type="Proteomes" id="UP000235036">
    <property type="component" value="Unassembled WGS sequence"/>
</dbReference>
<comment type="caution">
    <text evidence="1">The sequence shown here is derived from an EMBL/GenBank/DDBJ whole genome shotgun (WGS) entry which is preliminary data.</text>
</comment>
<organism evidence="1 2">
    <name type="scientific">Fischerella muscicola CCMEE 5323</name>
    <dbReference type="NCBI Taxonomy" id="2019572"/>
    <lineage>
        <taxon>Bacteria</taxon>
        <taxon>Bacillati</taxon>
        <taxon>Cyanobacteriota</taxon>
        <taxon>Cyanophyceae</taxon>
        <taxon>Nostocales</taxon>
        <taxon>Hapalosiphonaceae</taxon>
        <taxon>Fischerella</taxon>
    </lineage>
</organism>
<gene>
    <name evidence="1" type="ORF">CEN44_26745</name>
</gene>